<dbReference type="Proteomes" id="UP001417504">
    <property type="component" value="Unassembled WGS sequence"/>
</dbReference>
<protein>
    <submittedName>
        <fullName evidence="3">Uncharacterized protein</fullName>
    </submittedName>
</protein>
<accession>A0AAP0E2A4</accession>
<feature type="transmembrane region" description="Helical" evidence="2">
    <location>
        <begin position="85"/>
        <end position="103"/>
    </location>
</feature>
<feature type="region of interest" description="Disordered" evidence="1">
    <location>
        <begin position="149"/>
        <end position="170"/>
    </location>
</feature>
<keyword evidence="2" id="KW-0812">Transmembrane</keyword>
<name>A0AAP0E2A4_9MAGN</name>
<dbReference type="EMBL" id="JBBNAE010000017">
    <property type="protein sequence ID" value="KAK9081398.1"/>
    <property type="molecule type" value="Genomic_DNA"/>
</dbReference>
<feature type="transmembrane region" description="Helical" evidence="2">
    <location>
        <begin position="16"/>
        <end position="45"/>
    </location>
</feature>
<dbReference type="PANTHER" id="PTHR35313:SF1">
    <property type="entry name" value="NO EXINE FORMATION 1"/>
    <property type="match status" value="1"/>
</dbReference>
<evidence type="ECO:0000256" key="1">
    <source>
        <dbReference type="SAM" id="MobiDB-lite"/>
    </source>
</evidence>
<evidence type="ECO:0000313" key="3">
    <source>
        <dbReference type="EMBL" id="KAK9081398.1"/>
    </source>
</evidence>
<gene>
    <name evidence="3" type="ORF">Sjap_026685</name>
</gene>
<reference evidence="3 4" key="1">
    <citation type="submission" date="2024-01" db="EMBL/GenBank/DDBJ databases">
        <title>Genome assemblies of Stephania.</title>
        <authorList>
            <person name="Yang L."/>
        </authorList>
    </citation>
    <scope>NUCLEOTIDE SEQUENCE [LARGE SCALE GENOMIC DNA]</scope>
    <source>
        <strain evidence="3">QJT</strain>
        <tissue evidence="3">Leaf</tissue>
    </source>
</reference>
<dbReference type="AlphaFoldDB" id="A0AAP0E2A4"/>
<organism evidence="3 4">
    <name type="scientific">Stephania japonica</name>
    <dbReference type="NCBI Taxonomy" id="461633"/>
    <lineage>
        <taxon>Eukaryota</taxon>
        <taxon>Viridiplantae</taxon>
        <taxon>Streptophyta</taxon>
        <taxon>Embryophyta</taxon>
        <taxon>Tracheophyta</taxon>
        <taxon>Spermatophyta</taxon>
        <taxon>Magnoliopsida</taxon>
        <taxon>Ranunculales</taxon>
        <taxon>Menispermaceae</taxon>
        <taxon>Menispermoideae</taxon>
        <taxon>Cissampelideae</taxon>
        <taxon>Stephania</taxon>
    </lineage>
</organism>
<proteinExistence type="predicted"/>
<comment type="caution">
    <text evidence="3">The sequence shown here is derived from an EMBL/GenBank/DDBJ whole genome shotgun (WGS) entry which is preliminary data.</text>
</comment>
<evidence type="ECO:0000313" key="4">
    <source>
        <dbReference type="Proteomes" id="UP001417504"/>
    </source>
</evidence>
<keyword evidence="2" id="KW-0472">Membrane</keyword>
<feature type="compositionally biased region" description="Low complexity" evidence="1">
    <location>
        <begin position="156"/>
        <end position="170"/>
    </location>
</feature>
<dbReference type="PANTHER" id="PTHR35313">
    <property type="entry name" value="NO EXINE FORMATION 1"/>
    <property type="match status" value="1"/>
</dbReference>
<evidence type="ECO:0000256" key="2">
    <source>
        <dbReference type="SAM" id="Phobius"/>
    </source>
</evidence>
<keyword evidence="4" id="KW-1185">Reference proteome</keyword>
<keyword evidence="2" id="KW-1133">Transmembrane helix</keyword>
<sequence length="340" mass="38457">MAMASWQRNLHTWPSWLLIVAILLTLAAVTFIIPITFYSIAIGVYLGMLSIFYKLQFCMHSLFLPWSAPLFFLFTHLPSASSTKILPWVFALLTALFPVTYLLEGQVRKKKASWKMEELEIWEKKIGRSPPPYYWYWQLRDRTKDGNREFAQRPLSASSPVPSISSGGSSDFSEWFGTKAEASSSASAAEAEKVGIPSPEIRQVELLGYSSNPQAATSTGGGTHFPSTLEIEKELGRFLSSFAKIQACSDFVLNVQDQLDLRHAYPEKLPLELAFEAPLLWRGLLNCLRFDRDPLFLPVLSEPDLKIRGMEATTQGKDPIRRVRLSYLRFRLIGSQNLVL</sequence>